<dbReference type="PANTHER" id="PTHR31691">
    <property type="entry name" value="ROTATIN"/>
    <property type="match status" value="1"/>
</dbReference>
<dbReference type="GO" id="GO:0005814">
    <property type="term" value="C:centriole"/>
    <property type="evidence" value="ECO:0007669"/>
    <property type="project" value="TreeGrafter"/>
</dbReference>
<dbReference type="GO" id="GO:0036064">
    <property type="term" value="C:ciliary basal body"/>
    <property type="evidence" value="ECO:0007669"/>
    <property type="project" value="InterPro"/>
</dbReference>
<gene>
    <name evidence="2" type="ORF">DIATSA_LOCUS1960</name>
</gene>
<evidence type="ECO:0000256" key="1">
    <source>
        <dbReference type="SAM" id="MobiDB-lite"/>
    </source>
</evidence>
<feature type="region of interest" description="Disordered" evidence="1">
    <location>
        <begin position="1"/>
        <end position="53"/>
    </location>
</feature>
<organism evidence="2 3">
    <name type="scientific">Diatraea saccharalis</name>
    <name type="common">sugarcane borer</name>
    <dbReference type="NCBI Taxonomy" id="40085"/>
    <lineage>
        <taxon>Eukaryota</taxon>
        <taxon>Metazoa</taxon>
        <taxon>Ecdysozoa</taxon>
        <taxon>Arthropoda</taxon>
        <taxon>Hexapoda</taxon>
        <taxon>Insecta</taxon>
        <taxon>Pterygota</taxon>
        <taxon>Neoptera</taxon>
        <taxon>Endopterygota</taxon>
        <taxon>Lepidoptera</taxon>
        <taxon>Glossata</taxon>
        <taxon>Ditrysia</taxon>
        <taxon>Pyraloidea</taxon>
        <taxon>Crambidae</taxon>
        <taxon>Crambinae</taxon>
        <taxon>Diatraea</taxon>
    </lineage>
</organism>
<dbReference type="AlphaFoldDB" id="A0A9N9W5P5"/>
<dbReference type="OrthoDB" id="428850at2759"/>
<evidence type="ECO:0000313" key="3">
    <source>
        <dbReference type="Proteomes" id="UP001153714"/>
    </source>
</evidence>
<dbReference type="Proteomes" id="UP001153714">
    <property type="component" value="Chromosome 11"/>
</dbReference>
<keyword evidence="3" id="KW-1185">Reference proteome</keyword>
<feature type="compositionally biased region" description="Polar residues" evidence="1">
    <location>
        <begin position="26"/>
        <end position="41"/>
    </location>
</feature>
<dbReference type="GO" id="GO:0010457">
    <property type="term" value="P:centriole-centriole cohesion"/>
    <property type="evidence" value="ECO:0007669"/>
    <property type="project" value="TreeGrafter"/>
</dbReference>
<evidence type="ECO:0000313" key="2">
    <source>
        <dbReference type="EMBL" id="CAG9783815.1"/>
    </source>
</evidence>
<dbReference type="GO" id="GO:0005813">
    <property type="term" value="C:centrosome"/>
    <property type="evidence" value="ECO:0007669"/>
    <property type="project" value="InterPro"/>
</dbReference>
<proteinExistence type="predicted"/>
<reference evidence="2" key="1">
    <citation type="submission" date="2021-12" db="EMBL/GenBank/DDBJ databases">
        <authorList>
            <person name="King R."/>
        </authorList>
    </citation>
    <scope>NUCLEOTIDE SEQUENCE</scope>
</reference>
<dbReference type="GO" id="GO:0032053">
    <property type="term" value="P:ciliary basal body organization"/>
    <property type="evidence" value="ECO:0007669"/>
    <property type="project" value="TreeGrafter"/>
</dbReference>
<protein>
    <submittedName>
        <fullName evidence="2">Uncharacterized protein</fullName>
    </submittedName>
</protein>
<dbReference type="PANTHER" id="PTHR31691:SF1">
    <property type="entry name" value="ROTATIN"/>
    <property type="match status" value="1"/>
</dbReference>
<reference evidence="2" key="2">
    <citation type="submission" date="2022-10" db="EMBL/GenBank/DDBJ databases">
        <authorList>
            <consortium name="ENA_rothamsted_submissions"/>
            <consortium name="culmorum"/>
            <person name="King R."/>
        </authorList>
    </citation>
    <scope>NUCLEOTIDE SEQUENCE</scope>
</reference>
<feature type="compositionally biased region" description="Basic residues" evidence="1">
    <location>
        <begin position="7"/>
        <end position="23"/>
    </location>
</feature>
<sequence>MTEREHRSAKRKWKTANKKHRERQKTAQQIMDITPTSSPRSGTPVLPRSRGRKQIRRDRSAVPFYIKPPSVSRREICLCKIHTNAQYILDALYKTRVIAHQNTEGVKQGTMLVHQVFTDTPGELQYRDLSCFCQRGFCSCMSPKTYHPVPAPVIDTLTEGILLDGLDEEIVLDDILYIITVPRRTFYNTVYSTPSSSDDEFLASYSQPSVSNIKERQLIKKENIHPTKISDGVHVLVKVSSVKDKHYTYLRVAKSEVDEEGDVKIMFHKTVDKTGKRFKAVDTDISYEPYDNILEIVPNPKIVVKDDEGNLGEEATIDLDEIASNDNLNVSNHEEGMIALRQLPAPLYALDTMYAVLSIMSRSIAIVETANKRDILKLTSKTSVDQEYKTKYRELIQLTSCMDDAVRFIKNKSCRQTKAVFTVINKSLPVLELHMSEIYLNDVADILLKKTKDFNMADLDWNLVRSIALQLMAHNVEWVRAKFYSEIAEMVKFVLIGDDLNQSENEKCLMLLCDVEVSATNIMLYLLRGRLALSDSGWWRLLASLLPVLPLLHVYAEHNTQLELDIASCMGVSLAEVVSGLVRLLFVRCVAVQLDAAHELCLLLDDERYLPPKEALRADVLMNALKRVQPQDFNVDSTSSPTKNPQIAGLLQILDVLKQDIVLDEHGTEYVTRETVQPTLEPSLRRSTLQQLAVLLRQQECHDAMSLMVNDYLAYPECAISCVSVLNSVCFAGRHSLAKVTDLPTLLLRVILVFPANDSAVLMSAQVLALIAWSGFTLQELDSDRKRVPALPHCVTLRTVLPFNANSYWNTSTQRVAKGAAPPPAPLLLQPTNQDRALLKASSPQHTATSALLALENATSHAQVIDALSLLESYVRLLPLFSTSEEFASLPWQHVQRFLRAPPASSRDIALLVALMHFVISYMDSTPKSDGIPSWVKSSLIDSDMTVLSILSRDQLLPQQNAQESIEVTQLHIHIVKILQRCVKRLQYEDYDTGKLESLLKIMVSCLERIDLKNFHVLGINLYVIINIEFYRVSNCKN</sequence>
<accession>A0A9N9W5P5</accession>
<dbReference type="EMBL" id="OU893342">
    <property type="protein sequence ID" value="CAG9783815.1"/>
    <property type="molecule type" value="Genomic_DNA"/>
</dbReference>
<dbReference type="GO" id="GO:0007099">
    <property type="term" value="P:centriole replication"/>
    <property type="evidence" value="ECO:0007669"/>
    <property type="project" value="TreeGrafter"/>
</dbReference>
<dbReference type="InterPro" id="IPR030791">
    <property type="entry name" value="Rotatin"/>
</dbReference>
<name>A0A9N9W5P5_9NEOP</name>